<dbReference type="Proteomes" id="UP000292686">
    <property type="component" value="Unassembled WGS sequence"/>
</dbReference>
<sequence>MLHRDDVSAILIDGPSGSGKSTFADSLVAARGARPTALVRLDDIYPGWSGLDAAIETVQTGILGPWRRGERGGWRRWDWARNEPGEWADVAPGLLVVEGCGAFGDDVTRSRVLFHVWVSAPDAVRKTRALERDAGGFDEHWTMWDEQWRAYVDRADPERRADIVVDTDAPAAETHTIRGDAGSTVGS</sequence>
<evidence type="ECO:0000313" key="1">
    <source>
        <dbReference type="EMBL" id="RXZ87602.1"/>
    </source>
</evidence>
<protein>
    <submittedName>
        <fullName evidence="1">ATP-binding protein</fullName>
    </submittedName>
</protein>
<keyword evidence="2" id="KW-1185">Reference proteome</keyword>
<dbReference type="AlphaFoldDB" id="A0A4Q2MC48"/>
<dbReference type="InterPro" id="IPR027417">
    <property type="entry name" value="P-loop_NTPase"/>
</dbReference>
<proteinExistence type="predicted"/>
<dbReference type="OrthoDB" id="3237545at2"/>
<comment type="caution">
    <text evidence="1">The sequence shown here is derived from an EMBL/GenBank/DDBJ whole genome shotgun (WGS) entry which is preliminary data.</text>
</comment>
<dbReference type="EMBL" id="SDPM01000002">
    <property type="protein sequence ID" value="RXZ87602.1"/>
    <property type="molecule type" value="Genomic_DNA"/>
</dbReference>
<accession>A0A4Q2MC48</accession>
<organism evidence="1 2">
    <name type="scientific">Agromyces atrinae</name>
    <dbReference type="NCBI Taxonomy" id="592376"/>
    <lineage>
        <taxon>Bacteria</taxon>
        <taxon>Bacillati</taxon>
        <taxon>Actinomycetota</taxon>
        <taxon>Actinomycetes</taxon>
        <taxon>Micrococcales</taxon>
        <taxon>Microbacteriaceae</taxon>
        <taxon>Agromyces</taxon>
    </lineage>
</organism>
<dbReference type="SUPFAM" id="SSF52540">
    <property type="entry name" value="P-loop containing nucleoside triphosphate hydrolases"/>
    <property type="match status" value="1"/>
</dbReference>
<keyword evidence="1" id="KW-0067">ATP-binding</keyword>
<reference evidence="1 2" key="1">
    <citation type="submission" date="2019-01" db="EMBL/GenBank/DDBJ databases">
        <title>Agromyces.</title>
        <authorList>
            <person name="Li J."/>
        </authorList>
    </citation>
    <scope>NUCLEOTIDE SEQUENCE [LARGE SCALE GENOMIC DNA]</scope>
    <source>
        <strain evidence="1 2">DSM 23870</strain>
    </source>
</reference>
<dbReference type="Gene3D" id="3.40.50.300">
    <property type="entry name" value="P-loop containing nucleotide triphosphate hydrolases"/>
    <property type="match status" value="1"/>
</dbReference>
<keyword evidence="1" id="KW-0547">Nucleotide-binding</keyword>
<name>A0A4Q2MC48_9MICO</name>
<gene>
    <name evidence="1" type="ORF">ESP50_04530</name>
</gene>
<evidence type="ECO:0000313" key="2">
    <source>
        <dbReference type="Proteomes" id="UP000292686"/>
    </source>
</evidence>
<dbReference type="GO" id="GO:0005524">
    <property type="term" value="F:ATP binding"/>
    <property type="evidence" value="ECO:0007669"/>
    <property type="project" value="UniProtKB-KW"/>
</dbReference>